<reference evidence="7 9" key="1">
    <citation type="submission" date="2018-09" db="EMBL/GenBank/DDBJ databases">
        <title>Genomic investigation of the strawberry pathogen Phytophthora fragariae indicates pathogenicity is determined by transcriptional variation in three key races.</title>
        <authorList>
            <person name="Adams T.M."/>
            <person name="Armitage A.D."/>
            <person name="Sobczyk M.K."/>
            <person name="Bates H.J."/>
            <person name="Dunwell J.M."/>
            <person name="Nellist C.F."/>
            <person name="Harrison R.J."/>
        </authorList>
    </citation>
    <scope>NUCLEOTIDE SEQUENCE [LARGE SCALE GENOMIC DNA]</scope>
    <source>
        <strain evidence="2 7">SCRP249</strain>
        <strain evidence="1 9">SCRP324</strain>
        <strain evidence="5 8">SCRP333</strain>
    </source>
</reference>
<evidence type="ECO:0000313" key="7">
    <source>
        <dbReference type="Proteomes" id="UP000429607"/>
    </source>
</evidence>
<evidence type="ECO:0000313" key="6">
    <source>
        <dbReference type="EMBL" id="KAE9296972.1"/>
    </source>
</evidence>
<name>A0A6A3HSV5_9STRA</name>
<evidence type="ECO:0000313" key="2">
    <source>
        <dbReference type="EMBL" id="KAE8970778.1"/>
    </source>
</evidence>
<accession>A0A6A3HSV5</accession>
<dbReference type="Proteomes" id="UP000435112">
    <property type="component" value="Unassembled WGS sequence"/>
</dbReference>
<evidence type="ECO:0000313" key="1">
    <source>
        <dbReference type="EMBL" id="KAE8970148.1"/>
    </source>
</evidence>
<dbReference type="Proteomes" id="UP000429607">
    <property type="component" value="Unassembled WGS sequence"/>
</dbReference>
<feature type="non-terminal residue" evidence="2">
    <location>
        <position position="52"/>
    </location>
</feature>
<dbReference type="EMBL" id="QXFV01004247">
    <property type="protein sequence ID" value="KAE8970778.1"/>
    <property type="molecule type" value="Genomic_DNA"/>
</dbReference>
<keyword evidence="8" id="KW-1185">Reference proteome</keyword>
<protein>
    <submittedName>
        <fullName evidence="2">Uncharacterized protein</fullName>
    </submittedName>
</protein>
<proteinExistence type="predicted"/>
<dbReference type="AlphaFoldDB" id="A0A6A3HSV5"/>
<sequence length="52" mass="6156">MPRITVELLRKRAEHNEGIISTLEEISLHQEELEKIEVIGTLCRKLRILYLQ</sequence>
<organism evidence="2 7">
    <name type="scientific">Phytophthora rubi</name>
    <dbReference type="NCBI Taxonomy" id="129364"/>
    <lineage>
        <taxon>Eukaryota</taxon>
        <taxon>Sar</taxon>
        <taxon>Stramenopiles</taxon>
        <taxon>Oomycota</taxon>
        <taxon>Peronosporomycetes</taxon>
        <taxon>Peronosporales</taxon>
        <taxon>Peronosporaceae</taxon>
        <taxon>Phytophthora</taxon>
    </lineage>
</organism>
<comment type="caution">
    <text evidence="2">The sequence shown here is derived from an EMBL/GenBank/DDBJ whole genome shotgun (WGS) entry which is preliminary data.</text>
</comment>
<dbReference type="EMBL" id="QXFT01002522">
    <property type="protein sequence ID" value="KAE9296972.1"/>
    <property type="molecule type" value="Genomic_DNA"/>
</dbReference>
<dbReference type="OrthoDB" id="10250990at2759"/>
<dbReference type="Proteomes" id="UP000434957">
    <property type="component" value="Unassembled WGS sequence"/>
</dbReference>
<evidence type="ECO:0000313" key="8">
    <source>
        <dbReference type="Proteomes" id="UP000434957"/>
    </source>
</evidence>
<evidence type="ECO:0000313" key="3">
    <source>
        <dbReference type="EMBL" id="KAE8984615.1"/>
    </source>
</evidence>
<evidence type="ECO:0000313" key="9">
    <source>
        <dbReference type="Proteomes" id="UP000435112"/>
    </source>
</evidence>
<dbReference type="EMBL" id="QXFV01002486">
    <property type="protein sequence ID" value="KAE8987161.1"/>
    <property type="molecule type" value="Genomic_DNA"/>
</dbReference>
<evidence type="ECO:0000313" key="4">
    <source>
        <dbReference type="EMBL" id="KAE8987161.1"/>
    </source>
</evidence>
<evidence type="ECO:0000313" key="5">
    <source>
        <dbReference type="EMBL" id="KAE9276853.1"/>
    </source>
</evidence>
<dbReference type="EMBL" id="QXFU01004195">
    <property type="protein sequence ID" value="KAE8970148.1"/>
    <property type="molecule type" value="Genomic_DNA"/>
</dbReference>
<dbReference type="EMBL" id="QXFT01004616">
    <property type="protein sequence ID" value="KAE9276853.1"/>
    <property type="molecule type" value="Genomic_DNA"/>
</dbReference>
<dbReference type="EMBL" id="QXFU01002529">
    <property type="protein sequence ID" value="KAE8984615.1"/>
    <property type="molecule type" value="Genomic_DNA"/>
</dbReference>
<gene>
    <name evidence="4" type="ORF">PR001_g22410</name>
    <name evidence="2" type="ORF">PR001_g27102</name>
    <name evidence="3" type="ORF">PR002_g22894</name>
    <name evidence="1" type="ORF">PR002_g27206</name>
    <name evidence="6" type="ORF">PR003_g23630</name>
    <name evidence="5" type="ORF">PR003_g28947</name>
</gene>